<feature type="repeat" description="PPR" evidence="2">
    <location>
        <begin position="283"/>
        <end position="317"/>
    </location>
</feature>
<dbReference type="Pfam" id="PF01535">
    <property type="entry name" value="PPR"/>
    <property type="match status" value="4"/>
</dbReference>
<dbReference type="InterPro" id="IPR002885">
    <property type="entry name" value="PPR_rpt"/>
</dbReference>
<dbReference type="PANTHER" id="PTHR47926:SF533">
    <property type="entry name" value="DYW DOMAIN-CONTAINING PROTEIN"/>
    <property type="match status" value="1"/>
</dbReference>
<evidence type="ECO:0000256" key="1">
    <source>
        <dbReference type="ARBA" id="ARBA00022737"/>
    </source>
</evidence>
<dbReference type="InterPro" id="IPR011990">
    <property type="entry name" value="TPR-like_helical_dom_sf"/>
</dbReference>
<dbReference type="SUPFAM" id="SSF48452">
    <property type="entry name" value="TPR-like"/>
    <property type="match status" value="1"/>
</dbReference>
<gene>
    <name evidence="3" type="ORF">SELMODRAFT_83991</name>
</gene>
<dbReference type="AlphaFoldDB" id="D8R315"/>
<dbReference type="eggNOG" id="KOG4197">
    <property type="taxonomic scope" value="Eukaryota"/>
</dbReference>
<dbReference type="FunFam" id="1.25.40.10:FF:000090">
    <property type="entry name" value="Pentatricopeptide repeat-containing protein, chloroplastic"/>
    <property type="match status" value="1"/>
</dbReference>
<keyword evidence="4" id="KW-1185">Reference proteome</keyword>
<dbReference type="EMBL" id="GL377571">
    <property type="protein sequence ID" value="EFJ33198.1"/>
    <property type="molecule type" value="Genomic_DNA"/>
</dbReference>
<sequence length="440" mass="48224">MYGACGQHQEALAVFQGLKSPNVFSWNIIILAYTQNGHLQEARELFSRMPKKNVVTWNTMIAAFVHSGQSQEALDLFDEMGEEPSKITLIHALQACENLGALEKAQEIHSRIIKLGWESHTILSTALFNVFAKHGIMLQARAIFEKMPHRDVVCWNSMVAAYARRGHIEEAMKLFLSMSVRNASSWNSIITAYVQSGHSKEAFGLFKAMDLEGVEATKITFLAVLGACTGTNSLAHGKLVHTLMVDAGFAVDITAATALITMYAKCGAPEASKAVFLQISHHNCITWASLVAAYAHNGRGKAAVDFFRLMCLEAFTPNQIAFVNVLHACSHGGLLECGTSFFQSMVGDYGLEPIFEHYACMVDVLGRSGRTDIAENLILEMPFEPDGLPWTVLLAACKIHHDVKRGARAAEKIVELDPKRCAAYTLLANAYSGSGNKLLK</sequence>
<feature type="repeat" description="PPR" evidence="2">
    <location>
        <begin position="151"/>
        <end position="185"/>
    </location>
</feature>
<evidence type="ECO:0008006" key="5">
    <source>
        <dbReference type="Google" id="ProtNLM"/>
    </source>
</evidence>
<accession>D8R315</accession>
<dbReference type="Pfam" id="PF13041">
    <property type="entry name" value="PPR_2"/>
    <property type="match status" value="2"/>
</dbReference>
<dbReference type="OrthoDB" id="185373at2759"/>
<dbReference type="GO" id="GO:0003723">
    <property type="term" value="F:RNA binding"/>
    <property type="evidence" value="ECO:0007669"/>
    <property type="project" value="InterPro"/>
</dbReference>
<evidence type="ECO:0000313" key="3">
    <source>
        <dbReference type="EMBL" id="EFJ33198.1"/>
    </source>
</evidence>
<dbReference type="KEGG" id="smo:SELMODRAFT_83991"/>
<name>D8R315_SELML</name>
<dbReference type="PROSITE" id="PS51375">
    <property type="entry name" value="PPR"/>
    <property type="match status" value="3"/>
</dbReference>
<dbReference type="InParanoid" id="D8R315"/>
<evidence type="ECO:0000256" key="2">
    <source>
        <dbReference type="PROSITE-ProRule" id="PRU00708"/>
    </source>
</evidence>
<dbReference type="NCBIfam" id="TIGR00756">
    <property type="entry name" value="PPR"/>
    <property type="match status" value="5"/>
</dbReference>
<dbReference type="InterPro" id="IPR046960">
    <property type="entry name" value="PPR_At4g14850-like_plant"/>
</dbReference>
<dbReference type="Pfam" id="PF12854">
    <property type="entry name" value="PPR_1"/>
    <property type="match status" value="1"/>
</dbReference>
<protein>
    <recommendedName>
        <fullName evidence="5">Pentacotripeptide-repeat region of PRORP domain-containing protein</fullName>
    </recommendedName>
</protein>
<feature type="repeat" description="PPR" evidence="2">
    <location>
        <begin position="22"/>
        <end position="56"/>
    </location>
</feature>
<dbReference type="Gramene" id="EFJ33198">
    <property type="protein sequence ID" value="EFJ33198"/>
    <property type="gene ID" value="SELMODRAFT_83991"/>
</dbReference>
<proteinExistence type="predicted"/>
<dbReference type="OMA" id="ETHMANR"/>
<dbReference type="Gene3D" id="1.25.40.10">
    <property type="entry name" value="Tetratricopeptide repeat domain"/>
    <property type="match status" value="3"/>
</dbReference>
<dbReference type="Proteomes" id="UP000001514">
    <property type="component" value="Unassembled WGS sequence"/>
</dbReference>
<evidence type="ECO:0000313" key="4">
    <source>
        <dbReference type="Proteomes" id="UP000001514"/>
    </source>
</evidence>
<dbReference type="HOGENOM" id="CLU_002706_0_0_1"/>
<keyword evidence="1" id="KW-0677">Repeat</keyword>
<organism evidence="4">
    <name type="scientific">Selaginella moellendorffii</name>
    <name type="common">Spikemoss</name>
    <dbReference type="NCBI Taxonomy" id="88036"/>
    <lineage>
        <taxon>Eukaryota</taxon>
        <taxon>Viridiplantae</taxon>
        <taxon>Streptophyta</taxon>
        <taxon>Embryophyta</taxon>
        <taxon>Tracheophyta</taxon>
        <taxon>Lycopodiopsida</taxon>
        <taxon>Selaginellales</taxon>
        <taxon>Selaginellaceae</taxon>
        <taxon>Selaginella</taxon>
    </lineage>
</organism>
<reference evidence="3 4" key="1">
    <citation type="journal article" date="2011" name="Science">
        <title>The Selaginella genome identifies genetic changes associated with the evolution of vascular plants.</title>
        <authorList>
            <person name="Banks J.A."/>
            <person name="Nishiyama T."/>
            <person name="Hasebe M."/>
            <person name="Bowman J.L."/>
            <person name="Gribskov M."/>
            <person name="dePamphilis C."/>
            <person name="Albert V.A."/>
            <person name="Aono N."/>
            <person name="Aoyama T."/>
            <person name="Ambrose B.A."/>
            <person name="Ashton N.W."/>
            <person name="Axtell M.J."/>
            <person name="Barker E."/>
            <person name="Barker M.S."/>
            <person name="Bennetzen J.L."/>
            <person name="Bonawitz N.D."/>
            <person name="Chapple C."/>
            <person name="Cheng C."/>
            <person name="Correa L.G."/>
            <person name="Dacre M."/>
            <person name="DeBarry J."/>
            <person name="Dreyer I."/>
            <person name="Elias M."/>
            <person name="Engstrom E.M."/>
            <person name="Estelle M."/>
            <person name="Feng L."/>
            <person name="Finet C."/>
            <person name="Floyd S.K."/>
            <person name="Frommer W.B."/>
            <person name="Fujita T."/>
            <person name="Gramzow L."/>
            <person name="Gutensohn M."/>
            <person name="Harholt J."/>
            <person name="Hattori M."/>
            <person name="Heyl A."/>
            <person name="Hirai T."/>
            <person name="Hiwatashi Y."/>
            <person name="Ishikawa M."/>
            <person name="Iwata M."/>
            <person name="Karol K.G."/>
            <person name="Koehler B."/>
            <person name="Kolukisaoglu U."/>
            <person name="Kubo M."/>
            <person name="Kurata T."/>
            <person name="Lalonde S."/>
            <person name="Li K."/>
            <person name="Li Y."/>
            <person name="Litt A."/>
            <person name="Lyons E."/>
            <person name="Manning G."/>
            <person name="Maruyama T."/>
            <person name="Michael T.P."/>
            <person name="Mikami K."/>
            <person name="Miyazaki S."/>
            <person name="Morinaga S."/>
            <person name="Murata T."/>
            <person name="Mueller-Roeber B."/>
            <person name="Nelson D.R."/>
            <person name="Obara M."/>
            <person name="Oguri Y."/>
            <person name="Olmstead R.G."/>
            <person name="Onodera N."/>
            <person name="Petersen B.L."/>
            <person name="Pils B."/>
            <person name="Prigge M."/>
            <person name="Rensing S.A."/>
            <person name="Riano-Pachon D.M."/>
            <person name="Roberts A.W."/>
            <person name="Sato Y."/>
            <person name="Scheller H.V."/>
            <person name="Schulz B."/>
            <person name="Schulz C."/>
            <person name="Shakirov E.V."/>
            <person name="Shibagaki N."/>
            <person name="Shinohara N."/>
            <person name="Shippen D.E."/>
            <person name="Soerensen I."/>
            <person name="Sotooka R."/>
            <person name="Sugimoto N."/>
            <person name="Sugita M."/>
            <person name="Sumikawa N."/>
            <person name="Tanurdzic M."/>
            <person name="Theissen G."/>
            <person name="Ulvskov P."/>
            <person name="Wakazuki S."/>
            <person name="Weng J.K."/>
            <person name="Willats W.W."/>
            <person name="Wipf D."/>
            <person name="Wolf P.G."/>
            <person name="Yang L."/>
            <person name="Zimmer A.D."/>
            <person name="Zhu Q."/>
            <person name="Mitros T."/>
            <person name="Hellsten U."/>
            <person name="Loque D."/>
            <person name="Otillar R."/>
            <person name="Salamov A."/>
            <person name="Schmutz J."/>
            <person name="Shapiro H."/>
            <person name="Lindquist E."/>
            <person name="Lucas S."/>
            <person name="Rokhsar D."/>
            <person name="Grigoriev I.V."/>
        </authorList>
    </citation>
    <scope>NUCLEOTIDE SEQUENCE [LARGE SCALE GENOMIC DNA]</scope>
</reference>
<dbReference type="PANTHER" id="PTHR47926">
    <property type="entry name" value="PENTATRICOPEPTIDE REPEAT-CONTAINING PROTEIN"/>
    <property type="match status" value="1"/>
</dbReference>
<dbReference type="GO" id="GO:0009451">
    <property type="term" value="P:RNA modification"/>
    <property type="evidence" value="ECO:0007669"/>
    <property type="project" value="InterPro"/>
</dbReference>